<accession>A0A9D4BWE4</accession>
<comment type="caution">
    <text evidence="2">The sequence shown here is derived from an EMBL/GenBank/DDBJ whole genome shotgun (WGS) entry which is preliminary data.</text>
</comment>
<sequence>MVSSLESHDTDPSTKRLSEVILRNISQGLPYGNANYADDNTHYPDVGSVKREDKKSPGRSFLHRDLSAEVI</sequence>
<evidence type="ECO:0000313" key="2">
    <source>
        <dbReference type="EMBL" id="KAH3712009.1"/>
    </source>
</evidence>
<organism evidence="2 3">
    <name type="scientific">Dreissena polymorpha</name>
    <name type="common">Zebra mussel</name>
    <name type="synonym">Mytilus polymorpha</name>
    <dbReference type="NCBI Taxonomy" id="45954"/>
    <lineage>
        <taxon>Eukaryota</taxon>
        <taxon>Metazoa</taxon>
        <taxon>Spiralia</taxon>
        <taxon>Lophotrochozoa</taxon>
        <taxon>Mollusca</taxon>
        <taxon>Bivalvia</taxon>
        <taxon>Autobranchia</taxon>
        <taxon>Heteroconchia</taxon>
        <taxon>Euheterodonta</taxon>
        <taxon>Imparidentia</taxon>
        <taxon>Neoheterodontei</taxon>
        <taxon>Myida</taxon>
        <taxon>Dreissenoidea</taxon>
        <taxon>Dreissenidae</taxon>
        <taxon>Dreissena</taxon>
    </lineage>
</organism>
<protein>
    <submittedName>
        <fullName evidence="2">Uncharacterized protein</fullName>
    </submittedName>
</protein>
<reference evidence="2" key="1">
    <citation type="journal article" date="2019" name="bioRxiv">
        <title>The Genome of the Zebra Mussel, Dreissena polymorpha: A Resource for Invasive Species Research.</title>
        <authorList>
            <person name="McCartney M.A."/>
            <person name="Auch B."/>
            <person name="Kono T."/>
            <person name="Mallez S."/>
            <person name="Zhang Y."/>
            <person name="Obille A."/>
            <person name="Becker A."/>
            <person name="Abrahante J.E."/>
            <person name="Garbe J."/>
            <person name="Badalamenti J.P."/>
            <person name="Herman A."/>
            <person name="Mangelson H."/>
            <person name="Liachko I."/>
            <person name="Sullivan S."/>
            <person name="Sone E.D."/>
            <person name="Koren S."/>
            <person name="Silverstein K.A.T."/>
            <person name="Beckman K.B."/>
            <person name="Gohl D.M."/>
        </authorList>
    </citation>
    <scope>NUCLEOTIDE SEQUENCE</scope>
    <source>
        <strain evidence="2">Duluth1</strain>
        <tissue evidence="2">Whole animal</tissue>
    </source>
</reference>
<reference evidence="2" key="2">
    <citation type="submission" date="2020-11" db="EMBL/GenBank/DDBJ databases">
        <authorList>
            <person name="McCartney M.A."/>
            <person name="Auch B."/>
            <person name="Kono T."/>
            <person name="Mallez S."/>
            <person name="Becker A."/>
            <person name="Gohl D.M."/>
            <person name="Silverstein K.A.T."/>
            <person name="Koren S."/>
            <person name="Bechman K.B."/>
            <person name="Herman A."/>
            <person name="Abrahante J.E."/>
            <person name="Garbe J."/>
        </authorList>
    </citation>
    <scope>NUCLEOTIDE SEQUENCE</scope>
    <source>
        <strain evidence="2">Duluth1</strain>
        <tissue evidence="2">Whole animal</tissue>
    </source>
</reference>
<dbReference type="AlphaFoldDB" id="A0A9D4BWE4"/>
<evidence type="ECO:0000313" key="3">
    <source>
        <dbReference type="Proteomes" id="UP000828390"/>
    </source>
</evidence>
<evidence type="ECO:0000256" key="1">
    <source>
        <dbReference type="SAM" id="MobiDB-lite"/>
    </source>
</evidence>
<keyword evidence="3" id="KW-1185">Reference proteome</keyword>
<feature type="region of interest" description="Disordered" evidence="1">
    <location>
        <begin position="33"/>
        <end position="71"/>
    </location>
</feature>
<dbReference type="Proteomes" id="UP000828390">
    <property type="component" value="Unassembled WGS sequence"/>
</dbReference>
<proteinExistence type="predicted"/>
<dbReference type="EMBL" id="JAIWYP010000014">
    <property type="protein sequence ID" value="KAH3712009.1"/>
    <property type="molecule type" value="Genomic_DNA"/>
</dbReference>
<feature type="compositionally biased region" description="Basic and acidic residues" evidence="1">
    <location>
        <begin position="48"/>
        <end position="71"/>
    </location>
</feature>
<name>A0A9D4BWE4_DREPO</name>
<gene>
    <name evidence="2" type="ORF">DPMN_071686</name>
</gene>